<keyword evidence="2" id="KW-1185">Reference proteome</keyword>
<name>A0ABC8R851_9AQUA</name>
<feature type="non-terminal residue" evidence="1">
    <location>
        <position position="66"/>
    </location>
</feature>
<organism evidence="1 2">
    <name type="scientific">Ilex paraguariensis</name>
    <name type="common">yerba mate</name>
    <dbReference type="NCBI Taxonomy" id="185542"/>
    <lineage>
        <taxon>Eukaryota</taxon>
        <taxon>Viridiplantae</taxon>
        <taxon>Streptophyta</taxon>
        <taxon>Embryophyta</taxon>
        <taxon>Tracheophyta</taxon>
        <taxon>Spermatophyta</taxon>
        <taxon>Magnoliopsida</taxon>
        <taxon>eudicotyledons</taxon>
        <taxon>Gunneridae</taxon>
        <taxon>Pentapetalae</taxon>
        <taxon>asterids</taxon>
        <taxon>campanulids</taxon>
        <taxon>Aquifoliales</taxon>
        <taxon>Aquifoliaceae</taxon>
        <taxon>Ilex</taxon>
    </lineage>
</organism>
<reference evidence="1 2" key="1">
    <citation type="submission" date="2024-02" db="EMBL/GenBank/DDBJ databases">
        <authorList>
            <person name="Vignale AGUSTIN F."/>
            <person name="Sosa J E."/>
            <person name="Modenutti C."/>
        </authorList>
    </citation>
    <scope>NUCLEOTIDE SEQUENCE [LARGE SCALE GENOMIC DNA]</scope>
</reference>
<dbReference type="EMBL" id="CAUOFW020001085">
    <property type="protein sequence ID" value="CAK9140963.1"/>
    <property type="molecule type" value="Genomic_DNA"/>
</dbReference>
<evidence type="ECO:0000313" key="2">
    <source>
        <dbReference type="Proteomes" id="UP001642360"/>
    </source>
</evidence>
<dbReference type="AlphaFoldDB" id="A0ABC8R851"/>
<dbReference type="Proteomes" id="UP001642360">
    <property type="component" value="Unassembled WGS sequence"/>
</dbReference>
<proteinExistence type="predicted"/>
<sequence length="66" mass="7715">MVVWGRRLLYELALTVKALFYQLAFSVVRRGCCHGWDIRLARRDAGRTGWDFDGQRFCYSINDVVS</sequence>
<comment type="caution">
    <text evidence="1">The sequence shown here is derived from an EMBL/GenBank/DDBJ whole genome shotgun (WGS) entry which is preliminary data.</text>
</comment>
<gene>
    <name evidence="1" type="ORF">ILEXP_LOCUS8476</name>
</gene>
<accession>A0ABC8R851</accession>
<evidence type="ECO:0000313" key="1">
    <source>
        <dbReference type="EMBL" id="CAK9140963.1"/>
    </source>
</evidence>
<protein>
    <submittedName>
        <fullName evidence="1">Uncharacterized protein</fullName>
    </submittedName>
</protein>